<gene>
    <name evidence="3" type="ORF">HMPREF9013_0303</name>
</gene>
<keyword evidence="1" id="KW-0472">Membrane</keyword>
<keyword evidence="1" id="KW-1133">Transmembrane helix</keyword>
<comment type="caution">
    <text evidence="3">The sequence shown here is derived from an EMBL/GenBank/DDBJ whole genome shotgun (WGS) entry which is preliminary data.</text>
</comment>
<sequence>MSKLYPTILEKEDNVLLKKITRFLKREDGQSFIEFALVLPILITVLSVVFDVVRIVDAKMVLNNVAGEISRTFVMQIEGVSQDENSVIERVKENFKDRLDVKRLNVTISGQTPISAKYTLRGCWLKDADETGYCKPGHIHEKEKNYRYKELVVNVQYNVDVILPLSRVVLGRDSVSASTRFIAKVGVKP</sequence>
<name>D2MPR6_9FIRM</name>
<keyword evidence="1" id="KW-0812">Transmembrane</keyword>
<reference evidence="4" key="1">
    <citation type="submission" date="2009-12" db="EMBL/GenBank/DDBJ databases">
        <title>Sequence of Clostridiales genomosp. BVAB3 str. UPII9-5.</title>
        <authorList>
            <person name="Madupu R."/>
            <person name="Durkin A.S."/>
            <person name="Torralba M."/>
            <person name="Methe B."/>
            <person name="Sutton G.G."/>
            <person name="Strausberg R.L."/>
            <person name="Nelson K.E."/>
        </authorList>
    </citation>
    <scope>NUCLEOTIDE SEQUENCE [LARGE SCALE GENOMIC DNA]</scope>
    <source>
        <strain evidence="4">W1219</strain>
    </source>
</reference>
<feature type="transmembrane region" description="Helical" evidence="1">
    <location>
        <begin position="32"/>
        <end position="53"/>
    </location>
</feature>
<protein>
    <submittedName>
        <fullName evidence="3">TadE-like protein</fullName>
    </submittedName>
</protein>
<dbReference type="eggNOG" id="ENOG5033BNA">
    <property type="taxonomic scope" value="Bacteria"/>
</dbReference>
<accession>D2MPR6</accession>
<evidence type="ECO:0000259" key="2">
    <source>
        <dbReference type="Pfam" id="PF07811"/>
    </source>
</evidence>
<evidence type="ECO:0000313" key="3">
    <source>
        <dbReference type="EMBL" id="EFC05369.1"/>
    </source>
</evidence>
<dbReference type="InterPro" id="IPR012495">
    <property type="entry name" value="TadE-like_dom"/>
</dbReference>
<keyword evidence="4" id="KW-1185">Reference proteome</keyword>
<evidence type="ECO:0000313" key="4">
    <source>
        <dbReference type="Proteomes" id="UP000005017"/>
    </source>
</evidence>
<evidence type="ECO:0000256" key="1">
    <source>
        <dbReference type="SAM" id="Phobius"/>
    </source>
</evidence>
<proteinExistence type="predicted"/>
<dbReference type="EMBL" id="ADFR01000014">
    <property type="protein sequence ID" value="EFC05369.1"/>
    <property type="molecule type" value="Genomic_DNA"/>
</dbReference>
<dbReference type="AlphaFoldDB" id="D2MPR6"/>
<organism evidence="3 4">
    <name type="scientific">Bulleidia extructa W1219</name>
    <dbReference type="NCBI Taxonomy" id="679192"/>
    <lineage>
        <taxon>Bacteria</taxon>
        <taxon>Bacillati</taxon>
        <taxon>Bacillota</taxon>
        <taxon>Erysipelotrichia</taxon>
        <taxon>Erysipelotrichales</taxon>
        <taxon>Erysipelotrichaceae</taxon>
        <taxon>Bulleidia</taxon>
    </lineage>
</organism>
<feature type="domain" description="TadE-like" evidence="2">
    <location>
        <begin position="29"/>
        <end position="71"/>
    </location>
</feature>
<dbReference type="STRING" id="679192.HMPREF9013_0303"/>
<dbReference type="Pfam" id="PF07811">
    <property type="entry name" value="TadE"/>
    <property type="match status" value="1"/>
</dbReference>
<dbReference type="Proteomes" id="UP000005017">
    <property type="component" value="Unassembled WGS sequence"/>
</dbReference>